<evidence type="ECO:0000256" key="3">
    <source>
        <dbReference type="ARBA" id="ARBA00022723"/>
    </source>
</evidence>
<dbReference type="SUPFAM" id="SSF55811">
    <property type="entry name" value="Nudix"/>
    <property type="match status" value="1"/>
</dbReference>
<dbReference type="InterPro" id="IPR015797">
    <property type="entry name" value="NUDIX_hydrolase-like_dom_sf"/>
</dbReference>
<dbReference type="PANTHER" id="PTHR12992">
    <property type="entry name" value="NUDIX HYDROLASE"/>
    <property type="match status" value="1"/>
</dbReference>
<sequence>MPPPHTPAPGPALPSPAGGVVGHEGELLPFDRLKAQVTANLARFPRMSVPVVDGLRAAAVAVCVLRDGDRPPYTIVIRRAARGRNAGQWALPGGRLDEGEHATDGALRELAEETAVTGMEVAGALDDYVTDSGFVITPVVAFGGPADPRPDAREVASIHRVPLDRLLAPGVPRWNHGLLQMPLGPEIVIHAPTGAILWQFAEVALSGRELRVSGVSQPHWTRT</sequence>
<keyword evidence="5" id="KW-0460">Magnesium</keyword>
<evidence type="ECO:0000256" key="6">
    <source>
        <dbReference type="ARBA" id="ARBA00023211"/>
    </source>
</evidence>
<dbReference type="EMBL" id="JADBEF010000001">
    <property type="protein sequence ID" value="MBE1560305.1"/>
    <property type="molecule type" value="Genomic_DNA"/>
</dbReference>
<comment type="cofactor">
    <cofactor evidence="1">
        <name>Mn(2+)</name>
        <dbReference type="ChEBI" id="CHEBI:29035"/>
    </cofactor>
</comment>
<evidence type="ECO:0000256" key="4">
    <source>
        <dbReference type="ARBA" id="ARBA00022801"/>
    </source>
</evidence>
<dbReference type="CDD" id="cd03426">
    <property type="entry name" value="NUDIX_CoAse_Nudt7"/>
    <property type="match status" value="1"/>
</dbReference>
<evidence type="ECO:0000256" key="5">
    <source>
        <dbReference type="ARBA" id="ARBA00022842"/>
    </source>
</evidence>
<keyword evidence="3" id="KW-0479">Metal-binding</keyword>
<evidence type="ECO:0000313" key="10">
    <source>
        <dbReference type="Proteomes" id="UP000661607"/>
    </source>
</evidence>
<accession>A0ABR9KEB1</accession>
<evidence type="ECO:0000313" key="9">
    <source>
        <dbReference type="EMBL" id="MBE1560305.1"/>
    </source>
</evidence>
<comment type="cofactor">
    <cofactor evidence="2">
        <name>Mg(2+)</name>
        <dbReference type="ChEBI" id="CHEBI:18420"/>
    </cofactor>
</comment>
<keyword evidence="6" id="KW-0464">Manganese</keyword>
<keyword evidence="10" id="KW-1185">Reference proteome</keyword>
<dbReference type="RefSeq" id="WP_318781752.1">
    <property type="nucleotide sequence ID" value="NZ_BAAASY010000038.1"/>
</dbReference>
<dbReference type="PANTHER" id="PTHR12992:SF11">
    <property type="entry name" value="MITOCHONDRIAL COENZYME A DIPHOSPHATASE NUDT8"/>
    <property type="match status" value="1"/>
</dbReference>
<dbReference type="PROSITE" id="PS51462">
    <property type="entry name" value="NUDIX"/>
    <property type="match status" value="1"/>
</dbReference>
<proteinExistence type="predicted"/>
<name>A0ABR9KEB1_9ACTN</name>
<evidence type="ECO:0000256" key="2">
    <source>
        <dbReference type="ARBA" id="ARBA00001946"/>
    </source>
</evidence>
<dbReference type="InterPro" id="IPR045121">
    <property type="entry name" value="CoAse"/>
</dbReference>
<reference evidence="9 10" key="1">
    <citation type="submission" date="2020-10" db="EMBL/GenBank/DDBJ databases">
        <title>Sequencing the genomes of 1000 actinobacteria strains.</title>
        <authorList>
            <person name="Klenk H.-P."/>
        </authorList>
    </citation>
    <scope>NUCLEOTIDE SEQUENCE [LARGE SCALE GENOMIC DNA]</scope>
    <source>
        <strain evidence="9 10">DSM 43748</strain>
    </source>
</reference>
<comment type="caution">
    <text evidence="9">The sequence shown here is derived from an EMBL/GenBank/DDBJ whole genome shotgun (WGS) entry which is preliminary data.</text>
</comment>
<dbReference type="Gene3D" id="3.90.79.10">
    <property type="entry name" value="Nucleoside Triphosphate Pyrophosphohydrolase"/>
    <property type="match status" value="1"/>
</dbReference>
<organism evidence="9 10">
    <name type="scientific">Nonomuraea africana</name>
    <dbReference type="NCBI Taxonomy" id="46171"/>
    <lineage>
        <taxon>Bacteria</taxon>
        <taxon>Bacillati</taxon>
        <taxon>Actinomycetota</taxon>
        <taxon>Actinomycetes</taxon>
        <taxon>Streptosporangiales</taxon>
        <taxon>Streptosporangiaceae</taxon>
        <taxon>Nonomuraea</taxon>
    </lineage>
</organism>
<evidence type="ECO:0000256" key="7">
    <source>
        <dbReference type="SAM" id="MobiDB-lite"/>
    </source>
</evidence>
<feature type="compositionally biased region" description="Pro residues" evidence="7">
    <location>
        <begin position="1"/>
        <end position="14"/>
    </location>
</feature>
<feature type="region of interest" description="Disordered" evidence="7">
    <location>
        <begin position="1"/>
        <end position="20"/>
    </location>
</feature>
<keyword evidence="4" id="KW-0378">Hydrolase</keyword>
<feature type="domain" description="Nudix hydrolase" evidence="8">
    <location>
        <begin position="55"/>
        <end position="183"/>
    </location>
</feature>
<evidence type="ECO:0000259" key="8">
    <source>
        <dbReference type="PROSITE" id="PS51462"/>
    </source>
</evidence>
<dbReference type="Pfam" id="PF00293">
    <property type="entry name" value="NUDIX"/>
    <property type="match status" value="1"/>
</dbReference>
<protein>
    <submittedName>
        <fullName evidence="9">8-oxo-dGTP pyrophosphatase MutT (NUDIX family)</fullName>
    </submittedName>
</protein>
<evidence type="ECO:0000256" key="1">
    <source>
        <dbReference type="ARBA" id="ARBA00001936"/>
    </source>
</evidence>
<gene>
    <name evidence="9" type="ORF">H4W81_003084</name>
</gene>
<dbReference type="Proteomes" id="UP000661607">
    <property type="component" value="Unassembled WGS sequence"/>
</dbReference>
<dbReference type="InterPro" id="IPR000086">
    <property type="entry name" value="NUDIX_hydrolase_dom"/>
</dbReference>